<name>A0ABP9M223_9FLAO</name>
<proteinExistence type="predicted"/>
<accession>A0ABP9M223</accession>
<dbReference type="EMBL" id="BAABHX010000002">
    <property type="protein sequence ID" value="GAA5089318.1"/>
    <property type="molecule type" value="Genomic_DNA"/>
</dbReference>
<reference evidence="2" key="1">
    <citation type="journal article" date="2019" name="Int. J. Syst. Evol. Microbiol.">
        <title>The Global Catalogue of Microorganisms (GCM) 10K type strain sequencing project: providing services to taxonomists for standard genome sequencing and annotation.</title>
        <authorList>
            <consortium name="The Broad Institute Genomics Platform"/>
            <consortium name="The Broad Institute Genome Sequencing Center for Infectious Disease"/>
            <person name="Wu L."/>
            <person name="Ma J."/>
        </authorList>
    </citation>
    <scope>NUCLEOTIDE SEQUENCE [LARGE SCALE GENOMIC DNA]</scope>
    <source>
        <strain evidence="2">JCM 18019</strain>
    </source>
</reference>
<protein>
    <submittedName>
        <fullName evidence="1">Uncharacterized protein</fullName>
    </submittedName>
</protein>
<sequence length="150" mass="17746">MGRYMTVVLKKEYQDDEFIKELNRQLTDEFGADDCPKFNPWYALQKDADYMNNDPDGLKEVPDWKRPITATKLSKNFFWLTHGEFSFKLSGCPTLEEAREAIAVCKWLIETNNYFIEAEKSDNYDKETVAEYLNYIFEEAGHTIDKIWEK</sequence>
<evidence type="ECO:0000313" key="1">
    <source>
        <dbReference type="EMBL" id="GAA5089318.1"/>
    </source>
</evidence>
<dbReference type="Proteomes" id="UP001500353">
    <property type="component" value="Unassembled WGS sequence"/>
</dbReference>
<organism evidence="1 2">
    <name type="scientific">Chryseobacterium ginsengisoli</name>
    <dbReference type="NCBI Taxonomy" id="363853"/>
    <lineage>
        <taxon>Bacteria</taxon>
        <taxon>Pseudomonadati</taxon>
        <taxon>Bacteroidota</taxon>
        <taxon>Flavobacteriia</taxon>
        <taxon>Flavobacteriales</taxon>
        <taxon>Weeksellaceae</taxon>
        <taxon>Chryseobacterium group</taxon>
        <taxon>Chryseobacterium</taxon>
    </lineage>
</organism>
<keyword evidence="2" id="KW-1185">Reference proteome</keyword>
<gene>
    <name evidence="1" type="ORF">GCM10023210_13990</name>
</gene>
<comment type="caution">
    <text evidence="1">The sequence shown here is derived from an EMBL/GenBank/DDBJ whole genome shotgun (WGS) entry which is preliminary data.</text>
</comment>
<evidence type="ECO:0000313" key="2">
    <source>
        <dbReference type="Proteomes" id="UP001500353"/>
    </source>
</evidence>